<accession>A0A8R1V550</accession>
<keyword evidence="2" id="KW-1185">Reference proteome</keyword>
<dbReference type="AlphaFoldDB" id="A0A2A6BTV6"/>
<evidence type="ECO:0000313" key="2">
    <source>
        <dbReference type="Proteomes" id="UP000005239"/>
    </source>
</evidence>
<proteinExistence type="predicted"/>
<organism evidence="1 2">
    <name type="scientific">Pristionchus pacificus</name>
    <name type="common">Parasitic nematode worm</name>
    <dbReference type="NCBI Taxonomy" id="54126"/>
    <lineage>
        <taxon>Eukaryota</taxon>
        <taxon>Metazoa</taxon>
        <taxon>Ecdysozoa</taxon>
        <taxon>Nematoda</taxon>
        <taxon>Chromadorea</taxon>
        <taxon>Rhabditida</taxon>
        <taxon>Rhabditina</taxon>
        <taxon>Diplogasteromorpha</taxon>
        <taxon>Diplogasteroidea</taxon>
        <taxon>Neodiplogasteridae</taxon>
        <taxon>Pristionchus</taxon>
    </lineage>
</organism>
<reference evidence="2" key="1">
    <citation type="journal article" date="2008" name="Nat. Genet.">
        <title>The Pristionchus pacificus genome provides a unique perspective on nematode lifestyle and parasitism.</title>
        <authorList>
            <person name="Dieterich C."/>
            <person name="Clifton S.W."/>
            <person name="Schuster L.N."/>
            <person name="Chinwalla A."/>
            <person name="Delehaunty K."/>
            <person name="Dinkelacker I."/>
            <person name="Fulton L."/>
            <person name="Fulton R."/>
            <person name="Godfrey J."/>
            <person name="Minx P."/>
            <person name="Mitreva M."/>
            <person name="Roeseler W."/>
            <person name="Tian H."/>
            <person name="Witte H."/>
            <person name="Yang S.P."/>
            <person name="Wilson R.K."/>
            <person name="Sommer R.J."/>
        </authorList>
    </citation>
    <scope>NUCLEOTIDE SEQUENCE [LARGE SCALE GENOMIC DNA]</scope>
    <source>
        <strain evidence="2">PS312</strain>
    </source>
</reference>
<dbReference type="Proteomes" id="UP000005239">
    <property type="component" value="Unassembled WGS sequence"/>
</dbReference>
<gene>
    <name evidence="1" type="primary">WBGene00284756</name>
</gene>
<reference evidence="1" key="2">
    <citation type="submission" date="2022-06" db="UniProtKB">
        <authorList>
            <consortium name="EnsemblMetazoa"/>
        </authorList>
    </citation>
    <scope>IDENTIFICATION</scope>
    <source>
        <strain evidence="1">PS312</strain>
    </source>
</reference>
<dbReference type="EnsemblMetazoa" id="PPA46387.1">
    <property type="protein sequence ID" value="PPA46387.1"/>
    <property type="gene ID" value="WBGene00284756"/>
</dbReference>
<protein>
    <submittedName>
        <fullName evidence="1">Uncharacterized protein</fullName>
    </submittedName>
</protein>
<sequence length="86" mass="9471">MWNGIDDSGYSYHTIDATVSPAVGPLPPLTMDSMFGSGNQSVCNSNFLDTFKLDNIFAQDNSAVLSSLARDEMERARYLEMLGIKM</sequence>
<name>A0A2A6BTV6_PRIPA</name>
<accession>A0A2A6BTV6</accession>
<evidence type="ECO:0000313" key="1">
    <source>
        <dbReference type="EnsemblMetazoa" id="PPA46387.1"/>
    </source>
</evidence>